<keyword evidence="4" id="KW-1185">Reference proteome</keyword>
<reference evidence="3 4" key="1">
    <citation type="journal article" date="2012" name="Genome Biol.">
        <title>The genome of the polar eukaryotic microalga coccomyxa subellipsoidea reveals traits of cold adaptation.</title>
        <authorList>
            <person name="Blanc G."/>
            <person name="Agarkova I."/>
            <person name="Grimwood J."/>
            <person name="Kuo A."/>
            <person name="Brueggeman A."/>
            <person name="Dunigan D."/>
            <person name="Gurnon J."/>
            <person name="Ladunga I."/>
            <person name="Lindquist E."/>
            <person name="Lucas S."/>
            <person name="Pangilinan J."/>
            <person name="Proschold T."/>
            <person name="Salamov A."/>
            <person name="Schmutz J."/>
            <person name="Weeks D."/>
            <person name="Yamada T."/>
            <person name="Claverie J.M."/>
            <person name="Grigoriev I."/>
            <person name="Van Etten J."/>
            <person name="Lomsadze A."/>
            <person name="Borodovsky M."/>
        </authorList>
    </citation>
    <scope>NUCLEOTIDE SEQUENCE [LARGE SCALE GENOMIC DNA]</scope>
    <source>
        <strain evidence="3 4">C-169</strain>
    </source>
</reference>
<protein>
    <submittedName>
        <fullName evidence="3">Carbon-nitrogen hydrolase</fullName>
    </submittedName>
</protein>
<dbReference type="InterPro" id="IPR003010">
    <property type="entry name" value="C-N_Hydrolase"/>
</dbReference>
<dbReference type="EMBL" id="AGSI01000006">
    <property type="protein sequence ID" value="EIE24117.1"/>
    <property type="molecule type" value="Genomic_DNA"/>
</dbReference>
<feature type="domain" description="CN hydrolase" evidence="2">
    <location>
        <begin position="1"/>
        <end position="243"/>
    </location>
</feature>
<dbReference type="OrthoDB" id="10250282at2759"/>
<evidence type="ECO:0000313" key="3">
    <source>
        <dbReference type="EMBL" id="EIE24117.1"/>
    </source>
</evidence>
<dbReference type="GeneID" id="17042115"/>
<dbReference type="Pfam" id="PF00795">
    <property type="entry name" value="CN_hydrolase"/>
    <property type="match status" value="1"/>
</dbReference>
<evidence type="ECO:0000259" key="2">
    <source>
        <dbReference type="PROSITE" id="PS50263"/>
    </source>
</evidence>
<dbReference type="Proteomes" id="UP000007264">
    <property type="component" value="Unassembled WGS sequence"/>
</dbReference>
<name>I0Z0E8_COCSC</name>
<dbReference type="CDD" id="cd07572">
    <property type="entry name" value="nit"/>
    <property type="match status" value="1"/>
</dbReference>
<dbReference type="RefSeq" id="XP_005648661.1">
    <property type="nucleotide sequence ID" value="XM_005648604.1"/>
</dbReference>
<evidence type="ECO:0000256" key="1">
    <source>
        <dbReference type="ARBA" id="ARBA00022801"/>
    </source>
</evidence>
<dbReference type="Gene3D" id="3.60.110.10">
    <property type="entry name" value="Carbon-nitrogen hydrolase"/>
    <property type="match status" value="1"/>
</dbReference>
<dbReference type="eggNOG" id="KOG0807">
    <property type="taxonomic scope" value="Eukaryota"/>
</dbReference>
<dbReference type="KEGG" id="csl:COCSUDRAFT_23284"/>
<comment type="caution">
    <text evidence="3">The sequence shown here is derived from an EMBL/GenBank/DDBJ whole genome shotgun (WGS) entry which is preliminary data.</text>
</comment>
<dbReference type="GO" id="GO:0016811">
    <property type="term" value="F:hydrolase activity, acting on carbon-nitrogen (but not peptide) bonds, in linear amides"/>
    <property type="evidence" value="ECO:0007669"/>
    <property type="project" value="InterPro"/>
</dbReference>
<dbReference type="PROSITE" id="PS50263">
    <property type="entry name" value="CN_HYDROLASE"/>
    <property type="match status" value="1"/>
</dbReference>
<proteinExistence type="predicted"/>
<dbReference type="PANTHER" id="PTHR23088:SF27">
    <property type="entry name" value="DEAMINATED GLUTATHIONE AMIDASE"/>
    <property type="match status" value="1"/>
</dbReference>
<dbReference type="STRING" id="574566.I0Z0E8"/>
<dbReference type="InterPro" id="IPR036526">
    <property type="entry name" value="C-N_Hydrolase_sf"/>
</dbReference>
<dbReference type="AlphaFoldDB" id="I0Z0E8"/>
<evidence type="ECO:0000313" key="4">
    <source>
        <dbReference type="Proteomes" id="UP000007264"/>
    </source>
</evidence>
<dbReference type="SUPFAM" id="SSF56317">
    <property type="entry name" value="Carbon-nitrogen hydrolase"/>
    <property type="match status" value="1"/>
</dbReference>
<accession>I0Z0E8</accession>
<organism evidence="3 4">
    <name type="scientific">Coccomyxa subellipsoidea (strain C-169)</name>
    <name type="common">Green microalga</name>
    <dbReference type="NCBI Taxonomy" id="574566"/>
    <lineage>
        <taxon>Eukaryota</taxon>
        <taxon>Viridiplantae</taxon>
        <taxon>Chlorophyta</taxon>
        <taxon>core chlorophytes</taxon>
        <taxon>Trebouxiophyceae</taxon>
        <taxon>Trebouxiophyceae incertae sedis</taxon>
        <taxon>Coccomyxaceae</taxon>
        <taxon>Coccomyxa</taxon>
        <taxon>Coccomyxa subellipsoidea</taxon>
    </lineage>
</organism>
<gene>
    <name evidence="3" type="ORF">COCSUDRAFT_23284</name>
</gene>
<sequence length="271" mass="29893">MTSVGNQDANFSVCSQLAREAARKGCKMLFLPECFSFIVSCLQTVVVAEKLDGPIMSRFRQLAGEVGIWLSLGGFQEVGPDKEHIYNTHVVLSSDGTLVASYRKVHLFDVEVHNGPVLMESRSTAPGNQLAVCDSPAGRLGLTVCYDLRFPEVYQRLAFDHGAQVLLVPSAFTKLTGEAHWELLLRARAVETQCYVIAAAQAGKHNEKRESYGHSIIVDPWGNIIARLDNSLATGIAVADIDFQYMASVRERMPIGDHRKQGRKCLGWDAR</sequence>
<dbReference type="PANTHER" id="PTHR23088">
    <property type="entry name" value="NITRILASE-RELATED"/>
    <property type="match status" value="1"/>
</dbReference>
<dbReference type="InterPro" id="IPR045254">
    <property type="entry name" value="Nit1/2_C-N_Hydrolase"/>
</dbReference>
<keyword evidence="1 3" id="KW-0378">Hydrolase</keyword>